<dbReference type="GO" id="GO:0015074">
    <property type="term" value="P:DNA integration"/>
    <property type="evidence" value="ECO:0007669"/>
    <property type="project" value="InterPro"/>
</dbReference>
<dbReference type="InterPro" id="IPR013762">
    <property type="entry name" value="Integrase-like_cat_sf"/>
</dbReference>
<protein>
    <recommendedName>
        <fullName evidence="4">SGNH hydrolase-type esterase domain-containing protein</fullName>
    </recommendedName>
</protein>
<evidence type="ECO:0000313" key="2">
    <source>
        <dbReference type="EMBL" id="KAK3095954.1"/>
    </source>
</evidence>
<accession>A0AA89BZ64</accession>
<dbReference type="PANTHER" id="PTHR34605">
    <property type="entry name" value="PHAGE_INTEGRASE DOMAIN-CONTAINING PROTEIN"/>
    <property type="match status" value="1"/>
</dbReference>
<dbReference type="GO" id="GO:0003677">
    <property type="term" value="F:DNA binding"/>
    <property type="evidence" value="ECO:0007669"/>
    <property type="project" value="InterPro"/>
</dbReference>
<dbReference type="Gene3D" id="3.40.50.1110">
    <property type="entry name" value="SGNH hydrolase"/>
    <property type="match status" value="1"/>
</dbReference>
<evidence type="ECO:0000313" key="3">
    <source>
        <dbReference type="Proteomes" id="UP001186944"/>
    </source>
</evidence>
<dbReference type="InterPro" id="IPR036514">
    <property type="entry name" value="SGNH_hydro_sf"/>
</dbReference>
<dbReference type="PANTHER" id="PTHR34605:SF3">
    <property type="entry name" value="P CELL-TYPE AGGLUTINATION PROTEIN MAP4-LIKE-RELATED"/>
    <property type="match status" value="1"/>
</dbReference>
<dbReference type="Gene3D" id="1.10.443.10">
    <property type="entry name" value="Intergrase catalytic core"/>
    <property type="match status" value="1"/>
</dbReference>
<dbReference type="GO" id="GO:0006310">
    <property type="term" value="P:DNA recombination"/>
    <property type="evidence" value="ECO:0007669"/>
    <property type="project" value="UniProtKB-KW"/>
</dbReference>
<dbReference type="InterPro" id="IPR052925">
    <property type="entry name" value="Phage_Integrase-like_Recomb"/>
</dbReference>
<dbReference type="CDD" id="cd00229">
    <property type="entry name" value="SGNH_hydrolase"/>
    <property type="match status" value="1"/>
</dbReference>
<dbReference type="AlphaFoldDB" id="A0AA89BZ64"/>
<dbReference type="SUPFAM" id="SSF56349">
    <property type="entry name" value="DNA breaking-rejoining enzymes"/>
    <property type="match status" value="1"/>
</dbReference>
<gene>
    <name evidence="2" type="ORF">FSP39_021284</name>
</gene>
<evidence type="ECO:0008006" key="4">
    <source>
        <dbReference type="Google" id="ProtNLM"/>
    </source>
</evidence>
<dbReference type="InterPro" id="IPR011010">
    <property type="entry name" value="DNA_brk_join_enz"/>
</dbReference>
<keyword evidence="3" id="KW-1185">Reference proteome</keyword>
<sequence length="422" mass="46450">MLVANFIAYLSCNGYAAATARSYISALNFKCKSESLSDFSQSFIITKLLEGFCRSNNRPDSRLPITLDILGRIIAVLPLVCTSNYEATLFSAACSLAFHAFLRVGEFTLAKGNSPTSVLSFSDISLSPDNLVLCIRSSKTDQHGKGASIILSRTDTPSCPLKWLREFLDVRPVFPGPLFCHFDGTPLTRYQFSTITSRAISGLGLNASRYKTHSFRIGAATTAACNGVSSDVIQAADTPTIWLFGSSLVKRAFFSLKTQSEDLNLGLRATLWWQGYSGMTMKRARKRLRHLAAVGETPQVILVHCGANDLGVHPLRQTLRDTVAVYNFLSTRFPNATLIWSNAIPREALSFANNKKALEKARCRLNRHATKTFTQTGTTLSHPQFSSKKPNLFISDGVHLSFEGNQLFCQNIKRALATALNQ</sequence>
<dbReference type="SUPFAM" id="SSF52266">
    <property type="entry name" value="SGNH hydrolase"/>
    <property type="match status" value="1"/>
</dbReference>
<comment type="caution">
    <text evidence="2">The sequence shown here is derived from an EMBL/GenBank/DDBJ whole genome shotgun (WGS) entry which is preliminary data.</text>
</comment>
<evidence type="ECO:0000256" key="1">
    <source>
        <dbReference type="ARBA" id="ARBA00023172"/>
    </source>
</evidence>
<keyword evidence="1" id="KW-0233">DNA recombination</keyword>
<name>A0AA89BZ64_PINIB</name>
<reference evidence="2" key="1">
    <citation type="submission" date="2019-08" db="EMBL/GenBank/DDBJ databases">
        <title>The improved chromosome-level genome for the pearl oyster Pinctada fucata martensii using PacBio sequencing and Hi-C.</title>
        <authorList>
            <person name="Zheng Z."/>
        </authorList>
    </citation>
    <scope>NUCLEOTIDE SEQUENCE</scope>
    <source>
        <strain evidence="2">ZZ-2019</strain>
        <tissue evidence="2">Adductor muscle</tissue>
    </source>
</reference>
<dbReference type="EMBL" id="VSWD01000008">
    <property type="protein sequence ID" value="KAK3095954.1"/>
    <property type="molecule type" value="Genomic_DNA"/>
</dbReference>
<dbReference type="Proteomes" id="UP001186944">
    <property type="component" value="Unassembled WGS sequence"/>
</dbReference>
<organism evidence="2 3">
    <name type="scientific">Pinctada imbricata</name>
    <name type="common">Atlantic pearl-oyster</name>
    <name type="synonym">Pinctada martensii</name>
    <dbReference type="NCBI Taxonomy" id="66713"/>
    <lineage>
        <taxon>Eukaryota</taxon>
        <taxon>Metazoa</taxon>
        <taxon>Spiralia</taxon>
        <taxon>Lophotrochozoa</taxon>
        <taxon>Mollusca</taxon>
        <taxon>Bivalvia</taxon>
        <taxon>Autobranchia</taxon>
        <taxon>Pteriomorphia</taxon>
        <taxon>Pterioida</taxon>
        <taxon>Pterioidea</taxon>
        <taxon>Pteriidae</taxon>
        <taxon>Pinctada</taxon>
    </lineage>
</organism>
<proteinExistence type="predicted"/>